<keyword evidence="1 5" id="KW-0808">Transferase</keyword>
<name>A0A4V6BE08_9BRAD</name>
<keyword evidence="2" id="KW-0012">Acyltransferase</keyword>
<dbReference type="PROSITE" id="PS51186">
    <property type="entry name" value="GNAT"/>
    <property type="match status" value="1"/>
</dbReference>
<evidence type="ECO:0000313" key="6">
    <source>
        <dbReference type="Proteomes" id="UP000034832"/>
    </source>
</evidence>
<dbReference type="InterPro" id="IPR050832">
    <property type="entry name" value="Bact_Acetyltransf"/>
</dbReference>
<dbReference type="InterPro" id="IPR000182">
    <property type="entry name" value="GNAT_dom"/>
</dbReference>
<evidence type="ECO:0000256" key="2">
    <source>
        <dbReference type="ARBA" id="ARBA00023315"/>
    </source>
</evidence>
<sequence length="149" mass="16759">MALREARREDIRRIVEMLADDEVARGREDFSGDMAAYYAAFDAIAADPNNTLYVWDHEGTAMGCLQLTFIPGISYHGAWIAKVEGVRVDRSLRGLGIGEQMMDAMIARSRARGCKQLQLTTDKRRADAQRFYARLGLDASHEGMKINLF</sequence>
<dbReference type="STRING" id="211460.YH63_08815"/>
<dbReference type="Proteomes" id="UP000521227">
    <property type="component" value="Unassembled WGS sequence"/>
</dbReference>
<dbReference type="GO" id="GO:0016747">
    <property type="term" value="F:acyltransferase activity, transferring groups other than amino-acyl groups"/>
    <property type="evidence" value="ECO:0007669"/>
    <property type="project" value="InterPro"/>
</dbReference>
<dbReference type="PANTHER" id="PTHR43877:SF2">
    <property type="entry name" value="AMINOALKYLPHOSPHONATE N-ACETYLTRANSFERASE-RELATED"/>
    <property type="match status" value="1"/>
</dbReference>
<keyword evidence="6" id="KW-1185">Reference proteome</keyword>
<evidence type="ECO:0000259" key="3">
    <source>
        <dbReference type="PROSITE" id="PS51186"/>
    </source>
</evidence>
<dbReference type="PANTHER" id="PTHR43877">
    <property type="entry name" value="AMINOALKYLPHOSPHONATE N-ACETYLTRANSFERASE-RELATED-RELATED"/>
    <property type="match status" value="1"/>
</dbReference>
<dbReference type="SUPFAM" id="SSF55729">
    <property type="entry name" value="Acyl-CoA N-acyltransferases (Nat)"/>
    <property type="match status" value="1"/>
</dbReference>
<dbReference type="Pfam" id="PF00583">
    <property type="entry name" value="Acetyltransf_1"/>
    <property type="match status" value="1"/>
</dbReference>
<reference evidence="5 6" key="1">
    <citation type="submission" date="2019-04" db="EMBL/GenBank/DDBJ databases">
        <title>Whole genome sequencing of cave bacteria.</title>
        <authorList>
            <person name="Gan H.M."/>
            <person name="Barton H."/>
            <person name="Savka M.A."/>
        </authorList>
    </citation>
    <scope>NUCLEOTIDE SEQUENCE [LARGE SCALE GENOMIC DNA]</scope>
    <source>
        <strain evidence="5 6">LC387</strain>
    </source>
</reference>
<evidence type="ECO:0000313" key="7">
    <source>
        <dbReference type="Proteomes" id="UP000521227"/>
    </source>
</evidence>
<dbReference type="Gene3D" id="3.40.630.30">
    <property type="match status" value="1"/>
</dbReference>
<proteinExistence type="predicted"/>
<dbReference type="OrthoDB" id="9789603at2"/>
<dbReference type="RefSeq" id="WP_046827705.1">
    <property type="nucleotide sequence ID" value="NZ_JACHIJ010000004.1"/>
</dbReference>
<comment type="caution">
    <text evidence="5">The sequence shown here is derived from an EMBL/GenBank/DDBJ whole genome shotgun (WGS) entry which is preliminary data.</text>
</comment>
<reference evidence="4 7" key="2">
    <citation type="submission" date="2020-08" db="EMBL/GenBank/DDBJ databases">
        <title>Genomic Encyclopedia of Type Strains, Phase IV (KMG-IV): sequencing the most valuable type-strain genomes for metagenomic binning, comparative biology and taxonomic classification.</title>
        <authorList>
            <person name="Goeker M."/>
        </authorList>
    </citation>
    <scope>NUCLEOTIDE SEQUENCE [LARGE SCALE GENOMIC DNA]</scope>
    <source>
        <strain evidence="4 7">DSM 17498</strain>
    </source>
</reference>
<organism evidence="5 6">
    <name type="scientific">Afipia massiliensis</name>
    <dbReference type="NCBI Taxonomy" id="211460"/>
    <lineage>
        <taxon>Bacteria</taxon>
        <taxon>Pseudomonadati</taxon>
        <taxon>Pseudomonadota</taxon>
        <taxon>Alphaproteobacteria</taxon>
        <taxon>Hyphomicrobiales</taxon>
        <taxon>Nitrobacteraceae</taxon>
        <taxon>Afipia</taxon>
    </lineage>
</organism>
<dbReference type="InterPro" id="IPR016181">
    <property type="entry name" value="Acyl_CoA_acyltransferase"/>
</dbReference>
<dbReference type="EMBL" id="LBIA02000001">
    <property type="protein sequence ID" value="TKT71753.1"/>
    <property type="molecule type" value="Genomic_DNA"/>
</dbReference>
<dbReference type="Proteomes" id="UP000034832">
    <property type="component" value="Unassembled WGS sequence"/>
</dbReference>
<dbReference type="EMBL" id="JACHIJ010000004">
    <property type="protein sequence ID" value="MBB5052935.1"/>
    <property type="molecule type" value="Genomic_DNA"/>
</dbReference>
<evidence type="ECO:0000256" key="1">
    <source>
        <dbReference type="ARBA" id="ARBA00022679"/>
    </source>
</evidence>
<evidence type="ECO:0000313" key="5">
    <source>
        <dbReference type="EMBL" id="TKT71753.1"/>
    </source>
</evidence>
<gene>
    <name evidence="4" type="ORF">HNQ36_002926</name>
    <name evidence="5" type="ORF">YH63_010170</name>
</gene>
<feature type="domain" description="N-acetyltransferase" evidence="3">
    <location>
        <begin position="1"/>
        <end position="149"/>
    </location>
</feature>
<accession>A0A4V6BE08</accession>
<protein>
    <submittedName>
        <fullName evidence="5">GNAT family N-acetyltransferase</fullName>
    </submittedName>
    <submittedName>
        <fullName evidence="4">GNAT superfamily N-acetyltransferase</fullName>
    </submittedName>
</protein>
<dbReference type="AlphaFoldDB" id="A0A4V6BE08"/>
<evidence type="ECO:0000313" key="4">
    <source>
        <dbReference type="EMBL" id="MBB5052935.1"/>
    </source>
</evidence>
<dbReference type="CDD" id="cd04301">
    <property type="entry name" value="NAT_SF"/>
    <property type="match status" value="1"/>
</dbReference>